<organism evidence="7 8">
    <name type="scientific">Elysia crispata</name>
    <name type="common">lettuce slug</name>
    <dbReference type="NCBI Taxonomy" id="231223"/>
    <lineage>
        <taxon>Eukaryota</taxon>
        <taxon>Metazoa</taxon>
        <taxon>Spiralia</taxon>
        <taxon>Lophotrochozoa</taxon>
        <taxon>Mollusca</taxon>
        <taxon>Gastropoda</taxon>
        <taxon>Heterobranchia</taxon>
        <taxon>Euthyneura</taxon>
        <taxon>Panpulmonata</taxon>
        <taxon>Sacoglossa</taxon>
        <taxon>Placobranchoidea</taxon>
        <taxon>Plakobranchidae</taxon>
        <taxon>Elysia</taxon>
    </lineage>
</organism>
<feature type="compositionally biased region" description="Basic and acidic residues" evidence="6">
    <location>
        <begin position="72"/>
        <end position="82"/>
    </location>
</feature>
<keyword evidence="3" id="KW-0805">Transcription regulation</keyword>
<proteinExistence type="inferred from homology"/>
<evidence type="ECO:0000256" key="6">
    <source>
        <dbReference type="SAM" id="MobiDB-lite"/>
    </source>
</evidence>
<evidence type="ECO:0000256" key="5">
    <source>
        <dbReference type="ARBA" id="ARBA00023242"/>
    </source>
</evidence>
<feature type="compositionally biased region" description="Basic and acidic residues" evidence="6">
    <location>
        <begin position="41"/>
        <end position="51"/>
    </location>
</feature>
<dbReference type="GO" id="GO:0006357">
    <property type="term" value="P:regulation of transcription by RNA polymerase II"/>
    <property type="evidence" value="ECO:0007669"/>
    <property type="project" value="TreeGrafter"/>
</dbReference>
<dbReference type="Pfam" id="PF11571">
    <property type="entry name" value="Med27"/>
    <property type="match status" value="1"/>
</dbReference>
<evidence type="ECO:0000313" key="7">
    <source>
        <dbReference type="EMBL" id="KAK3765033.1"/>
    </source>
</evidence>
<evidence type="ECO:0000256" key="3">
    <source>
        <dbReference type="ARBA" id="ARBA00023015"/>
    </source>
</evidence>
<dbReference type="AlphaFoldDB" id="A0AAE0Z920"/>
<protein>
    <recommendedName>
        <fullName evidence="9">Mediator of RNA polymerase II transcription subunit 27</fullName>
    </recommendedName>
</protein>
<evidence type="ECO:0008006" key="9">
    <source>
        <dbReference type="Google" id="ProtNLM"/>
    </source>
</evidence>
<name>A0AAE0Z920_9GAST</name>
<dbReference type="GO" id="GO:0016592">
    <property type="term" value="C:mediator complex"/>
    <property type="evidence" value="ECO:0007669"/>
    <property type="project" value="InterPro"/>
</dbReference>
<dbReference type="EMBL" id="JAWDGP010004358">
    <property type="protein sequence ID" value="KAK3765033.1"/>
    <property type="molecule type" value="Genomic_DNA"/>
</dbReference>
<keyword evidence="4" id="KW-0804">Transcription</keyword>
<feature type="region of interest" description="Disordered" evidence="6">
    <location>
        <begin position="37"/>
        <end position="82"/>
    </location>
</feature>
<reference evidence="7" key="1">
    <citation type="journal article" date="2023" name="G3 (Bethesda)">
        <title>A reference genome for the long-term kleptoplast-retaining sea slug Elysia crispata morphotype clarki.</title>
        <authorList>
            <person name="Eastman K.E."/>
            <person name="Pendleton A.L."/>
            <person name="Shaikh M.A."/>
            <person name="Suttiyut T."/>
            <person name="Ogas R."/>
            <person name="Tomko P."/>
            <person name="Gavelis G."/>
            <person name="Widhalm J.R."/>
            <person name="Wisecaver J.H."/>
        </authorList>
    </citation>
    <scope>NUCLEOTIDE SEQUENCE</scope>
    <source>
        <strain evidence="7">ECLA1</strain>
    </source>
</reference>
<dbReference type="PANTHER" id="PTHR13130">
    <property type="entry name" value="34 KDA TRANSCRIPTIONAL CO-ACTIVATOR-RELATED"/>
    <property type="match status" value="1"/>
</dbReference>
<comment type="similarity">
    <text evidence="2">Belongs to the Mediator complex subunit 27 family.</text>
</comment>
<dbReference type="InterPro" id="IPR021627">
    <property type="entry name" value="Mediator_Med27"/>
</dbReference>
<evidence type="ECO:0000256" key="2">
    <source>
        <dbReference type="ARBA" id="ARBA00008048"/>
    </source>
</evidence>
<evidence type="ECO:0000313" key="8">
    <source>
        <dbReference type="Proteomes" id="UP001283361"/>
    </source>
</evidence>
<dbReference type="GO" id="GO:0003713">
    <property type="term" value="F:transcription coactivator activity"/>
    <property type="evidence" value="ECO:0007669"/>
    <property type="project" value="TreeGrafter"/>
</dbReference>
<dbReference type="PANTHER" id="PTHR13130:SF4">
    <property type="entry name" value="MEDIATOR OF RNA POLYMERASE II TRANSCRIPTION SUBUNIT 27"/>
    <property type="match status" value="1"/>
</dbReference>
<gene>
    <name evidence="7" type="ORF">RRG08_023552</name>
</gene>
<evidence type="ECO:0000256" key="4">
    <source>
        <dbReference type="ARBA" id="ARBA00023163"/>
    </source>
</evidence>
<keyword evidence="5" id="KW-0539">Nucleus</keyword>
<dbReference type="Proteomes" id="UP001283361">
    <property type="component" value="Unassembled WGS sequence"/>
</dbReference>
<accession>A0AAE0Z920</accession>
<evidence type="ECO:0000256" key="1">
    <source>
        <dbReference type="ARBA" id="ARBA00004123"/>
    </source>
</evidence>
<sequence>MNHDQADLILQSIHLVQKLRSGVGQVFKDLSDGISEYAEDSQNKDDSESQGKSEGASGSTKDTKGSQNSKDQGNDKAEDQQEKHRAILKTLKKSLETISHDFSDLEKSGASIGPVQLFSNIDNLSLDPVDKNTVMHSQLLQAYKWTNKMHELAAQAVSILSQNTLKRTQVPKFTNAKKQKVNMLAACQVPMATVDQFVAQLDQNYSDMKISMHRPLGSCGIMQIKLGRTLKAIVILRGLMIEWVKVKAFDESFENEDGQFDIWTASRYQVFQKVTDNAEAASLRFYAPAMPQLAIKSFILWLQGFKTLFSAPCNKCGKYLLNNMPPTWRDYRSREPFHDVCRA</sequence>
<comment type="caution">
    <text evidence="7">The sequence shown here is derived from an EMBL/GenBank/DDBJ whole genome shotgun (WGS) entry which is preliminary data.</text>
</comment>
<keyword evidence="8" id="KW-1185">Reference proteome</keyword>
<comment type="subcellular location">
    <subcellularLocation>
        <location evidence="1">Nucleus</location>
    </subcellularLocation>
</comment>
<feature type="compositionally biased region" description="Polar residues" evidence="6">
    <location>
        <begin position="52"/>
        <end position="71"/>
    </location>
</feature>